<dbReference type="EMBL" id="GFAC01007787">
    <property type="protein sequence ID" value="JAT91401.1"/>
    <property type="molecule type" value="mRNA"/>
</dbReference>
<keyword evidence="1" id="KW-0812">Transmembrane</keyword>
<dbReference type="AlphaFoldDB" id="A0A1E1WXB8"/>
<evidence type="ECO:0000256" key="1">
    <source>
        <dbReference type="SAM" id="Phobius"/>
    </source>
</evidence>
<protein>
    <recommendedName>
        <fullName evidence="3">Tick transposon</fullName>
    </recommendedName>
</protein>
<keyword evidence="1" id="KW-0472">Membrane</keyword>
<organism evidence="2">
    <name type="scientific">Amblyomma aureolatum</name>
    <dbReference type="NCBI Taxonomy" id="187763"/>
    <lineage>
        <taxon>Eukaryota</taxon>
        <taxon>Metazoa</taxon>
        <taxon>Ecdysozoa</taxon>
        <taxon>Arthropoda</taxon>
        <taxon>Chelicerata</taxon>
        <taxon>Arachnida</taxon>
        <taxon>Acari</taxon>
        <taxon>Parasitiformes</taxon>
        <taxon>Ixodida</taxon>
        <taxon>Ixodoidea</taxon>
        <taxon>Ixodidae</taxon>
        <taxon>Amblyomminae</taxon>
        <taxon>Amblyomma</taxon>
    </lineage>
</organism>
<accession>A0A1E1WXB8</accession>
<feature type="non-terminal residue" evidence="2">
    <location>
        <position position="1"/>
    </location>
</feature>
<feature type="transmembrane region" description="Helical" evidence="1">
    <location>
        <begin position="22"/>
        <end position="41"/>
    </location>
</feature>
<keyword evidence="1" id="KW-1133">Transmembrane helix</keyword>
<evidence type="ECO:0000313" key="2">
    <source>
        <dbReference type="EMBL" id="JAT91401.1"/>
    </source>
</evidence>
<reference evidence="2" key="1">
    <citation type="journal article" date="2017" name="Front. Cell. Infect. Microbiol.">
        <title>The Distinct Transcriptional Response of the Midgut of Amblyomma sculptum and Amblyomma aureolatum Ticks to Rickettsia rickettsii Correlates to Their Differences in Susceptibility to Infection.</title>
        <authorList>
            <person name="Martins L.A."/>
            <person name="Galletti M.F.B.M."/>
            <person name="Ribeiro J.M."/>
            <person name="Fujita A."/>
            <person name="Costa F.B."/>
            <person name="Labruna M.B."/>
            <person name="Daffre S."/>
            <person name="Fogaca A.C."/>
        </authorList>
    </citation>
    <scope>NUCLEOTIDE SEQUENCE</scope>
</reference>
<sequence>QLSRIVGITSRNRHILPIKTRIALYYAVFYSHLSYCLLVWGNTTVSNILKLQNLQKKMLRAIVNGSYDSPTRHIYQHYNILPANQLCDYRFACFYKAIIKKSDSLISELVPLTCRHSSYDVRVQRSFLLPKCRTNYGFSMLSYILPKFLNNPFCDQVNIMSLSAIRKSFIQQFILH</sequence>
<proteinExistence type="evidence at transcript level"/>
<evidence type="ECO:0008006" key="3">
    <source>
        <dbReference type="Google" id="ProtNLM"/>
    </source>
</evidence>
<name>A0A1E1WXB8_9ACAR</name>